<dbReference type="PROSITE" id="PS51710">
    <property type="entry name" value="G_OBG"/>
    <property type="match status" value="1"/>
</dbReference>
<sequence>MIFERMGTILTADELIDKAFSRATRAGKGKIVATGHTDKRELEESMVLTAGNILTDNLHNAVKDWPSLDRMNDFYKELTDILVGIEKLKMSLGSLEWASAKSKELSRKYVGIMRREEDPVKIRKQAFGRMASVVYDVDKDLRFLNDARNILRKLPDVKDEPTIVVAGYPNVGKSSFVASVTGARPQIAQYPFTTKNVTIGHFTSRKIRYQVIDTPGLLDRPLEERNDIEKQAISALRHIGDVLLFIVDPSENCGYTIEEQYRLLEEVKNFVKMPVLIVANKIDVKPVDEKVSADMKMSTLNGEGVKEVKSRLVEMIQGVKVKSKAQVEEAPPAGEVYILPPSRKKK</sequence>
<evidence type="ECO:0000313" key="4">
    <source>
        <dbReference type="EMBL" id="MCD1295383.1"/>
    </source>
</evidence>
<evidence type="ECO:0000256" key="1">
    <source>
        <dbReference type="ARBA" id="ARBA00022741"/>
    </source>
</evidence>
<dbReference type="Pfam" id="PF17835">
    <property type="entry name" value="NOG1_N"/>
    <property type="match status" value="1"/>
</dbReference>
<proteinExistence type="predicted"/>
<dbReference type="Pfam" id="PF06858">
    <property type="entry name" value="NOG1"/>
    <property type="match status" value="1"/>
</dbReference>
<organism evidence="4 5">
    <name type="scientific">Methanooceanicella nereidis</name>
    <dbReference type="NCBI Taxonomy" id="2052831"/>
    <lineage>
        <taxon>Archaea</taxon>
        <taxon>Methanobacteriati</taxon>
        <taxon>Methanobacteriota</taxon>
        <taxon>Stenosarchaea group</taxon>
        <taxon>Methanomicrobia</taxon>
        <taxon>Methanocellales</taxon>
        <taxon>Methanocellaceae</taxon>
        <taxon>Methanooceanicella</taxon>
    </lineage>
</organism>
<accession>A0AAP2RDB2</accession>
<dbReference type="RefSeq" id="WP_230742236.1">
    <property type="nucleotide sequence ID" value="NZ_PGCK01000008.1"/>
</dbReference>
<dbReference type="AlphaFoldDB" id="A0AAP2RDB2"/>
<dbReference type="Gene3D" id="1.20.120.1190">
    <property type="match status" value="1"/>
</dbReference>
<dbReference type="InterPro" id="IPR027417">
    <property type="entry name" value="P-loop_NTPase"/>
</dbReference>
<dbReference type="CDD" id="cd01897">
    <property type="entry name" value="NOG"/>
    <property type="match status" value="1"/>
</dbReference>
<keyword evidence="5" id="KW-1185">Reference proteome</keyword>
<keyword evidence="1" id="KW-0547">Nucleotide-binding</keyword>
<evidence type="ECO:0000259" key="3">
    <source>
        <dbReference type="PROSITE" id="PS51710"/>
    </source>
</evidence>
<keyword evidence="2" id="KW-0342">GTP-binding</keyword>
<reference evidence="4 5" key="1">
    <citation type="submission" date="2017-11" db="EMBL/GenBank/DDBJ databases">
        <title>Isolation and Characterization of Family Methanocellaceae Species from Potential Methane Hydrate Area Offshore Southwestern Taiwan.</title>
        <authorList>
            <person name="Zhang W.-L."/>
            <person name="Chen W.-C."/>
            <person name="Lai M.-C."/>
            <person name="Chen S.-C."/>
        </authorList>
    </citation>
    <scope>NUCLEOTIDE SEQUENCE [LARGE SCALE GENOMIC DNA]</scope>
    <source>
        <strain evidence="4 5">CWC-04</strain>
    </source>
</reference>
<dbReference type="PRINTS" id="PR00326">
    <property type="entry name" value="GTP1OBG"/>
</dbReference>
<dbReference type="Gene3D" id="3.40.50.300">
    <property type="entry name" value="P-loop containing nucleotide triphosphate hydrolases"/>
    <property type="match status" value="1"/>
</dbReference>
<dbReference type="PANTHER" id="PTHR45759">
    <property type="entry name" value="NUCLEOLAR GTP-BINDING PROTEIN 1"/>
    <property type="match status" value="1"/>
</dbReference>
<dbReference type="InterPro" id="IPR005225">
    <property type="entry name" value="Small_GTP-bd"/>
</dbReference>
<dbReference type="Proteomes" id="UP001320159">
    <property type="component" value="Unassembled WGS sequence"/>
</dbReference>
<dbReference type="InterPro" id="IPR010674">
    <property type="entry name" value="NOG1_Rossman_fold_dom"/>
</dbReference>
<dbReference type="InterPro" id="IPR006073">
    <property type="entry name" value="GTP-bd"/>
</dbReference>
<dbReference type="InterPro" id="IPR031167">
    <property type="entry name" value="G_OBG"/>
</dbReference>
<dbReference type="SUPFAM" id="SSF52540">
    <property type="entry name" value="P-loop containing nucleoside triphosphate hydrolases"/>
    <property type="match status" value="1"/>
</dbReference>
<protein>
    <submittedName>
        <fullName evidence="4">GTP-binding protein</fullName>
    </submittedName>
</protein>
<feature type="domain" description="OBG-type G" evidence="3">
    <location>
        <begin position="161"/>
        <end position="346"/>
    </location>
</feature>
<name>A0AAP2RDB2_9EURY</name>
<dbReference type="GO" id="GO:0005525">
    <property type="term" value="F:GTP binding"/>
    <property type="evidence" value="ECO:0007669"/>
    <property type="project" value="UniProtKB-KW"/>
</dbReference>
<evidence type="ECO:0000256" key="2">
    <source>
        <dbReference type="ARBA" id="ARBA00023134"/>
    </source>
</evidence>
<evidence type="ECO:0000313" key="5">
    <source>
        <dbReference type="Proteomes" id="UP001320159"/>
    </source>
</evidence>
<comment type="caution">
    <text evidence="4">The sequence shown here is derived from an EMBL/GenBank/DDBJ whole genome shotgun (WGS) entry which is preliminary data.</text>
</comment>
<dbReference type="EMBL" id="PGCK01000008">
    <property type="protein sequence ID" value="MCD1295383.1"/>
    <property type="molecule type" value="Genomic_DNA"/>
</dbReference>
<dbReference type="NCBIfam" id="TIGR00231">
    <property type="entry name" value="small_GTP"/>
    <property type="match status" value="1"/>
</dbReference>
<dbReference type="InterPro" id="IPR041623">
    <property type="entry name" value="NOG1_N"/>
</dbReference>
<gene>
    <name evidence="4" type="ORF">CUJ83_10270</name>
</gene>